<dbReference type="RefSeq" id="WP_003565223.1">
    <property type="nucleotide sequence ID" value="NZ_BAYM01000088.1"/>
</dbReference>
<evidence type="ECO:0000256" key="8">
    <source>
        <dbReference type="ARBA" id="ARBA00025211"/>
    </source>
</evidence>
<dbReference type="Proteomes" id="UP000032552">
    <property type="component" value="Unassembled WGS sequence"/>
</dbReference>
<accession>A0A0C9PPE7</accession>
<evidence type="ECO:0000256" key="9">
    <source>
        <dbReference type="ARBA" id="ARBA00051231"/>
    </source>
</evidence>
<evidence type="ECO:0000256" key="3">
    <source>
        <dbReference type="ARBA" id="ARBA00012281"/>
    </source>
</evidence>
<dbReference type="PANTHER" id="PTHR43380">
    <property type="entry name" value="2-OXOISOVALERATE DEHYDROGENASE SUBUNIT ALPHA, MITOCHONDRIAL"/>
    <property type="match status" value="1"/>
</dbReference>
<evidence type="ECO:0000313" key="13">
    <source>
        <dbReference type="EMBL" id="GAN36796.1"/>
    </source>
</evidence>
<feature type="domain" description="Dehydrogenase E1 component" evidence="12">
    <location>
        <begin position="54"/>
        <end position="342"/>
    </location>
</feature>
<evidence type="ECO:0000313" key="14">
    <source>
        <dbReference type="Proteomes" id="UP000032552"/>
    </source>
</evidence>
<dbReference type="SUPFAM" id="SSF52518">
    <property type="entry name" value="Thiamin diphosphate-binding fold (THDP-binding)"/>
    <property type="match status" value="1"/>
</dbReference>
<dbReference type="InterPro" id="IPR029061">
    <property type="entry name" value="THDP-binding"/>
</dbReference>
<protein>
    <recommendedName>
        <fullName evidence="4 10">Pyruvate dehydrogenase E1 component subunit alpha</fullName>
        <ecNumber evidence="3 10">1.2.4.1</ecNumber>
    </recommendedName>
</protein>
<feature type="coiled-coil region" evidence="11">
    <location>
        <begin position="313"/>
        <end position="340"/>
    </location>
</feature>
<dbReference type="Gene3D" id="3.40.50.970">
    <property type="match status" value="1"/>
</dbReference>
<evidence type="ECO:0000256" key="10">
    <source>
        <dbReference type="RuleBase" id="RU366007"/>
    </source>
</evidence>
<dbReference type="InterPro" id="IPR050771">
    <property type="entry name" value="Alpha-ketoacid_DH_E1_comp"/>
</dbReference>
<sequence>MAKQHAAVDFKKLLENQDADFKPTIQILDEAGKVVNPDIMPDLSDDQLVDLMSKMVWQRVLDQRATALNRQGRLGFYAPSAGEEASMIGSHSAMKTTDWLLPAYRDLPQLIQHGLPLDKAFLWSRGHVAGNEYPEDFHALPPQIIIGAQYVQTAGVALGLKKNGSDEVAFTYTGDGGTSQGDFYEGVNFAGHFKAPAIFIVQDNGFAISVPRASQTAAKTLAQKAVAAGIPGVQVDGMDALAVYEVTKEARAWTAAGNGPVLIETLTYRYGPHTLSGDDPTRYRSKETDELWQKRDPLIRMRNYLTDKGLWNKDKEDALIDQVKDEIKDAINKADKAPQQTVSRFLKDTYETAPQNVAEQLAEFQGKESK</sequence>
<dbReference type="PANTHER" id="PTHR43380:SF1">
    <property type="entry name" value="2-OXOISOVALERATE DEHYDROGENASE SUBUNIT ALPHA, MITOCHONDRIAL"/>
    <property type="match status" value="1"/>
</dbReference>
<dbReference type="AlphaFoldDB" id="A0A0C9PPE7"/>
<name>A0A0C9PPE7_LACPA</name>
<gene>
    <name evidence="13" type="ORF">LC0644_1385</name>
</gene>
<comment type="catalytic activity">
    <reaction evidence="9 10">
        <text>N(6)-[(R)-lipoyl]-L-lysyl-[protein] + pyruvate + H(+) = N(6)-[(R)-S(8)-acetyldihydrolipoyl]-L-lysyl-[protein] + CO2</text>
        <dbReference type="Rhea" id="RHEA:19189"/>
        <dbReference type="Rhea" id="RHEA-COMP:10474"/>
        <dbReference type="Rhea" id="RHEA-COMP:10478"/>
        <dbReference type="ChEBI" id="CHEBI:15361"/>
        <dbReference type="ChEBI" id="CHEBI:15378"/>
        <dbReference type="ChEBI" id="CHEBI:16526"/>
        <dbReference type="ChEBI" id="CHEBI:83099"/>
        <dbReference type="ChEBI" id="CHEBI:83111"/>
        <dbReference type="EC" id="1.2.4.1"/>
    </reaction>
</comment>
<dbReference type="CDD" id="cd02000">
    <property type="entry name" value="TPP_E1_PDC_ADC_BCADC"/>
    <property type="match status" value="1"/>
</dbReference>
<evidence type="ECO:0000256" key="1">
    <source>
        <dbReference type="ARBA" id="ARBA00001964"/>
    </source>
</evidence>
<dbReference type="GO" id="GO:0004739">
    <property type="term" value="F:pyruvate dehydrogenase (acetyl-transferring) activity"/>
    <property type="evidence" value="ECO:0007669"/>
    <property type="project" value="UniProtKB-UniRule"/>
</dbReference>
<dbReference type="Pfam" id="PF00676">
    <property type="entry name" value="E1_dh"/>
    <property type="match status" value="1"/>
</dbReference>
<evidence type="ECO:0000256" key="2">
    <source>
        <dbReference type="ARBA" id="ARBA00011870"/>
    </source>
</evidence>
<dbReference type="EMBL" id="BAYM01000088">
    <property type="protein sequence ID" value="GAN36796.1"/>
    <property type="molecule type" value="Genomic_DNA"/>
</dbReference>
<organism evidence="13 14">
    <name type="scientific">Lacticaseibacillus paracasei NRIC 0644</name>
    <dbReference type="NCBI Taxonomy" id="1435038"/>
    <lineage>
        <taxon>Bacteria</taxon>
        <taxon>Bacillati</taxon>
        <taxon>Bacillota</taxon>
        <taxon>Bacilli</taxon>
        <taxon>Lactobacillales</taxon>
        <taxon>Lactobacillaceae</taxon>
        <taxon>Lacticaseibacillus</taxon>
    </lineage>
</organism>
<comment type="cofactor">
    <cofactor evidence="1 10">
        <name>thiamine diphosphate</name>
        <dbReference type="ChEBI" id="CHEBI:58937"/>
    </cofactor>
</comment>
<keyword evidence="11" id="KW-0175">Coiled coil</keyword>
<dbReference type="GeneID" id="57089982"/>
<comment type="function">
    <text evidence="8 10">The pyruvate dehydrogenase complex catalyzes the overall conversion of pyruvate to acetyl-CoA and CO(2). It contains multiple copies of three enzymatic components: pyruvate dehydrogenase (E1), dihydrolipoamide acetyltransferase (E2) and lipoamide dehydrogenase (E3).</text>
</comment>
<evidence type="ECO:0000256" key="5">
    <source>
        <dbReference type="ARBA" id="ARBA00023002"/>
    </source>
</evidence>
<reference evidence="14" key="1">
    <citation type="submission" date="2014-05" db="EMBL/GenBank/DDBJ databases">
        <title>Whole genome sequencing of Lactobacillus casei NRIC0644.</title>
        <authorList>
            <person name="Atarashi H."/>
            <person name="Yoshida Y."/>
            <person name="Fujimura S."/>
            <person name="Tanaka N."/>
            <person name="Shiwa Y."/>
            <person name="Yoshikawa H."/>
            <person name="Okada S."/>
            <person name="Nakagawa J."/>
        </authorList>
    </citation>
    <scope>NUCLEOTIDE SEQUENCE [LARGE SCALE GENOMIC DNA]</scope>
    <source>
        <strain evidence="14">NRIC0644</strain>
    </source>
</reference>
<keyword evidence="5 10" id="KW-0560">Oxidoreductase</keyword>
<evidence type="ECO:0000256" key="4">
    <source>
        <dbReference type="ARBA" id="ARBA00014159"/>
    </source>
</evidence>
<evidence type="ECO:0000259" key="12">
    <source>
        <dbReference type="Pfam" id="PF00676"/>
    </source>
</evidence>
<dbReference type="InterPro" id="IPR017596">
    <property type="entry name" value="PdhA/BkdA"/>
</dbReference>
<evidence type="ECO:0000256" key="11">
    <source>
        <dbReference type="SAM" id="Coils"/>
    </source>
</evidence>
<dbReference type="NCBIfam" id="TIGR03181">
    <property type="entry name" value="PDH_E1_alph_x"/>
    <property type="match status" value="1"/>
</dbReference>
<comment type="caution">
    <text evidence="13">The sequence shown here is derived from an EMBL/GenBank/DDBJ whole genome shotgun (WGS) entry which is preliminary data.</text>
</comment>
<dbReference type="SMR" id="A0A0C9PPE7"/>
<evidence type="ECO:0000256" key="7">
    <source>
        <dbReference type="ARBA" id="ARBA00023317"/>
    </source>
</evidence>
<keyword evidence="7 10" id="KW-0670">Pyruvate</keyword>
<dbReference type="InterPro" id="IPR001017">
    <property type="entry name" value="DH_E1"/>
</dbReference>
<comment type="subunit">
    <text evidence="2 10">Heterodimer of an alpha and a beta chain.</text>
</comment>
<keyword evidence="6 10" id="KW-0786">Thiamine pyrophosphate</keyword>
<dbReference type="EC" id="1.2.4.1" evidence="3 10"/>
<proteinExistence type="predicted"/>
<dbReference type="GO" id="GO:0009083">
    <property type="term" value="P:branched-chain amino acid catabolic process"/>
    <property type="evidence" value="ECO:0007669"/>
    <property type="project" value="TreeGrafter"/>
</dbReference>
<evidence type="ECO:0000256" key="6">
    <source>
        <dbReference type="ARBA" id="ARBA00023052"/>
    </source>
</evidence>